<name>A0A4S3JSU1_9EURO</name>
<dbReference type="VEuPathDB" id="FungiDB:EYZ11_001560"/>
<sequence>MRVESDDAAEWQFLTAVYPLFKNRRKGNLVAPPSTEICLKYPRLAVIKSELESVALYEEGSIDAPGHHPPKGNTTFAASFQKVILDMHKPQ</sequence>
<evidence type="ECO:0000313" key="1">
    <source>
        <dbReference type="EMBL" id="THC98923.1"/>
    </source>
</evidence>
<keyword evidence="2" id="KW-1185">Reference proteome</keyword>
<dbReference type="AlphaFoldDB" id="A0A4S3JSU1"/>
<evidence type="ECO:0000313" key="2">
    <source>
        <dbReference type="Proteomes" id="UP000308092"/>
    </source>
</evidence>
<organism evidence="1 2">
    <name type="scientific">Aspergillus tanneri</name>
    <dbReference type="NCBI Taxonomy" id="1220188"/>
    <lineage>
        <taxon>Eukaryota</taxon>
        <taxon>Fungi</taxon>
        <taxon>Dikarya</taxon>
        <taxon>Ascomycota</taxon>
        <taxon>Pezizomycotina</taxon>
        <taxon>Eurotiomycetes</taxon>
        <taxon>Eurotiomycetidae</taxon>
        <taxon>Eurotiales</taxon>
        <taxon>Aspergillaceae</taxon>
        <taxon>Aspergillus</taxon>
        <taxon>Aspergillus subgen. Circumdati</taxon>
    </lineage>
</organism>
<accession>A0A4S3JSU1</accession>
<proteinExistence type="predicted"/>
<dbReference type="Proteomes" id="UP000308092">
    <property type="component" value="Unassembled WGS sequence"/>
</dbReference>
<protein>
    <submittedName>
        <fullName evidence="1">Uncharacterized protein</fullName>
    </submittedName>
</protein>
<dbReference type="EMBL" id="SOSA01000030">
    <property type="protein sequence ID" value="THC98923.1"/>
    <property type="molecule type" value="Genomic_DNA"/>
</dbReference>
<comment type="caution">
    <text evidence="1">The sequence shown here is derived from an EMBL/GenBank/DDBJ whole genome shotgun (WGS) entry which is preliminary data.</text>
</comment>
<reference evidence="1 2" key="1">
    <citation type="submission" date="2019-03" db="EMBL/GenBank/DDBJ databases">
        <title>The genome sequence of a newly discovered highly antifungal drug resistant Aspergillus species, Aspergillus tanneri NIH 1004.</title>
        <authorList>
            <person name="Mounaud S."/>
            <person name="Singh I."/>
            <person name="Joardar V."/>
            <person name="Pakala S."/>
            <person name="Pakala S."/>
            <person name="Venepally P."/>
            <person name="Hoover J."/>
            <person name="Nierman W."/>
            <person name="Chung J."/>
            <person name="Losada L."/>
        </authorList>
    </citation>
    <scope>NUCLEOTIDE SEQUENCE [LARGE SCALE GENOMIC DNA]</scope>
    <source>
        <strain evidence="1 2">NIH1004</strain>
    </source>
</reference>
<gene>
    <name evidence="1" type="ORF">EYZ11_001560</name>
</gene>